<dbReference type="EMBL" id="CM007648">
    <property type="protein sequence ID" value="ONM22489.1"/>
    <property type="molecule type" value="Genomic_DNA"/>
</dbReference>
<evidence type="ECO:0000313" key="2">
    <source>
        <dbReference type="EMBL" id="ONM22489.1"/>
    </source>
</evidence>
<evidence type="ECO:0000256" key="1">
    <source>
        <dbReference type="SAM" id="MobiDB-lite"/>
    </source>
</evidence>
<feature type="non-terminal residue" evidence="2">
    <location>
        <position position="1"/>
    </location>
</feature>
<feature type="compositionally biased region" description="Low complexity" evidence="1">
    <location>
        <begin position="66"/>
        <end position="82"/>
    </location>
</feature>
<feature type="compositionally biased region" description="Low complexity" evidence="1">
    <location>
        <begin position="94"/>
        <end position="110"/>
    </location>
</feature>
<name>A0A1D6ERX3_MAIZE</name>
<reference evidence="2" key="1">
    <citation type="submission" date="2015-12" db="EMBL/GenBank/DDBJ databases">
        <title>Update maize B73 reference genome by single molecule sequencing technologies.</title>
        <authorList>
            <consortium name="Maize Genome Sequencing Project"/>
            <person name="Ware D."/>
        </authorList>
    </citation>
    <scope>NUCLEOTIDE SEQUENCE [LARGE SCALE GENOMIC DNA]</scope>
    <source>
        <tissue evidence="2">Seedling</tissue>
    </source>
</reference>
<sequence>RRQKPALLPQAATPHDAAAVPPERWLLRRWATRAACRRRPRSRRCSTAHRHGERQTRWSTTVGSARTARPCPCRGCPCTGPARGRRRRRRPCRRAGAPARGSRSSPRIVR</sequence>
<feature type="region of interest" description="Disordered" evidence="1">
    <location>
        <begin position="46"/>
        <end position="110"/>
    </location>
</feature>
<organism evidence="2">
    <name type="scientific">Zea mays</name>
    <name type="common">Maize</name>
    <dbReference type="NCBI Taxonomy" id="4577"/>
    <lineage>
        <taxon>Eukaryota</taxon>
        <taxon>Viridiplantae</taxon>
        <taxon>Streptophyta</taxon>
        <taxon>Embryophyta</taxon>
        <taxon>Tracheophyta</taxon>
        <taxon>Spermatophyta</taxon>
        <taxon>Magnoliopsida</taxon>
        <taxon>Liliopsida</taxon>
        <taxon>Poales</taxon>
        <taxon>Poaceae</taxon>
        <taxon>PACMAD clade</taxon>
        <taxon>Panicoideae</taxon>
        <taxon>Andropogonodae</taxon>
        <taxon>Andropogoneae</taxon>
        <taxon>Tripsacinae</taxon>
        <taxon>Zea</taxon>
    </lineage>
</organism>
<feature type="compositionally biased region" description="Basic residues" evidence="1">
    <location>
        <begin position="83"/>
        <end position="93"/>
    </location>
</feature>
<gene>
    <name evidence="2" type="ORF">ZEAMMB73_Zm00001d005983</name>
</gene>
<proteinExistence type="predicted"/>
<protein>
    <submittedName>
        <fullName evidence="2">Uncharacterized protein</fullName>
    </submittedName>
</protein>
<dbReference type="AlphaFoldDB" id="A0A1D6ERX3"/>
<accession>A0A1D6ERX3</accession>